<dbReference type="AlphaFoldDB" id="A0A7E4VCA1"/>
<dbReference type="EC" id="2.4.1.-" evidence="8"/>
<evidence type="ECO:0000256" key="4">
    <source>
        <dbReference type="ARBA" id="ARBA00022679"/>
    </source>
</evidence>
<accession>A0A7E4VCA1</accession>
<comment type="subcellular location">
    <subcellularLocation>
        <location evidence="1">Membrane</location>
        <topology evidence="1">Single-pass membrane protein</topology>
    </subcellularLocation>
</comment>
<organism evidence="9 10">
    <name type="scientific">Panagrellus redivivus</name>
    <name type="common">Microworm</name>
    <dbReference type="NCBI Taxonomy" id="6233"/>
    <lineage>
        <taxon>Eukaryota</taxon>
        <taxon>Metazoa</taxon>
        <taxon>Ecdysozoa</taxon>
        <taxon>Nematoda</taxon>
        <taxon>Chromadorea</taxon>
        <taxon>Rhabditida</taxon>
        <taxon>Tylenchina</taxon>
        <taxon>Panagrolaimomorpha</taxon>
        <taxon>Panagrolaimoidea</taxon>
        <taxon>Panagrolaimidae</taxon>
        <taxon>Panagrellus</taxon>
    </lineage>
</organism>
<dbReference type="InterPro" id="IPR008166">
    <property type="entry name" value="Glyco_transf_92"/>
</dbReference>
<protein>
    <recommendedName>
        <fullName evidence="8">Glycosyltransferase family 92 protein</fullName>
        <ecNumber evidence="8">2.4.1.-</ecNumber>
    </recommendedName>
</protein>
<evidence type="ECO:0000256" key="1">
    <source>
        <dbReference type="ARBA" id="ARBA00004167"/>
    </source>
</evidence>
<evidence type="ECO:0000313" key="10">
    <source>
        <dbReference type="WBParaSite" id="Pan_g18540.t1"/>
    </source>
</evidence>
<evidence type="ECO:0000256" key="8">
    <source>
        <dbReference type="RuleBase" id="RU366017"/>
    </source>
</evidence>
<reference evidence="10" key="2">
    <citation type="submission" date="2020-10" db="UniProtKB">
        <authorList>
            <consortium name="WormBaseParasite"/>
        </authorList>
    </citation>
    <scope>IDENTIFICATION</scope>
</reference>
<evidence type="ECO:0000313" key="9">
    <source>
        <dbReference type="Proteomes" id="UP000492821"/>
    </source>
</evidence>
<keyword evidence="4 8" id="KW-0808">Transferase</keyword>
<comment type="similarity">
    <text evidence="2 8">Belongs to the glycosyltransferase 92 family.</text>
</comment>
<dbReference type="WBParaSite" id="Pan_g18540.t1">
    <property type="protein sequence ID" value="Pan_g18540.t1"/>
    <property type="gene ID" value="Pan_g18540"/>
</dbReference>
<evidence type="ECO:0000256" key="2">
    <source>
        <dbReference type="ARBA" id="ARBA00007647"/>
    </source>
</evidence>
<dbReference type="PANTHER" id="PTHR21645">
    <property type="entry name" value="GLYCOSYLTRANSFERASE FAMILY 92 PROTEIN"/>
    <property type="match status" value="1"/>
</dbReference>
<name>A0A7E4VCA1_PANRE</name>
<proteinExistence type="inferred from homology"/>
<dbReference type="PANTHER" id="PTHR21645:SF7">
    <property type="entry name" value="GLYCOSYLTRANSFERASE FAMILY 92 PROTEIN"/>
    <property type="match status" value="1"/>
</dbReference>
<dbReference type="GO" id="GO:0016020">
    <property type="term" value="C:membrane"/>
    <property type="evidence" value="ECO:0007669"/>
    <property type="project" value="UniProtKB-SubCell"/>
</dbReference>
<evidence type="ECO:0000256" key="3">
    <source>
        <dbReference type="ARBA" id="ARBA00022676"/>
    </source>
</evidence>
<evidence type="ECO:0000256" key="7">
    <source>
        <dbReference type="ARBA" id="ARBA00023136"/>
    </source>
</evidence>
<keyword evidence="7 8" id="KW-0472">Membrane</keyword>
<dbReference type="Proteomes" id="UP000492821">
    <property type="component" value="Unassembled WGS sequence"/>
</dbReference>
<keyword evidence="3 8" id="KW-0328">Glycosyltransferase</keyword>
<feature type="transmembrane region" description="Helical" evidence="8">
    <location>
        <begin position="39"/>
        <end position="58"/>
    </location>
</feature>
<evidence type="ECO:0000256" key="5">
    <source>
        <dbReference type="ARBA" id="ARBA00022692"/>
    </source>
</evidence>
<dbReference type="GO" id="GO:0016757">
    <property type="term" value="F:glycosyltransferase activity"/>
    <property type="evidence" value="ECO:0007669"/>
    <property type="project" value="UniProtKB-UniRule"/>
</dbReference>
<dbReference type="Pfam" id="PF01697">
    <property type="entry name" value="Glyco_transf_92"/>
    <property type="match status" value="1"/>
</dbReference>
<reference evidence="9" key="1">
    <citation type="journal article" date="2013" name="Genetics">
        <title>The draft genome and transcriptome of Panagrellus redivivus are shaped by the harsh demands of a free-living lifestyle.</title>
        <authorList>
            <person name="Srinivasan J."/>
            <person name="Dillman A.R."/>
            <person name="Macchietto M.G."/>
            <person name="Heikkinen L."/>
            <person name="Lakso M."/>
            <person name="Fracchia K.M."/>
            <person name="Antoshechkin I."/>
            <person name="Mortazavi A."/>
            <person name="Wong G."/>
            <person name="Sternberg P.W."/>
        </authorList>
    </citation>
    <scope>NUCLEOTIDE SEQUENCE [LARGE SCALE GENOMIC DNA]</scope>
    <source>
        <strain evidence="9">MT8872</strain>
    </source>
</reference>
<sequence length="527" mass="60726">MFIIKKRFSSIVYFITTFKLPEFQSTANAAASVEFRWNVFSFFLLVSFAITPFLKLWVVPALAEHYLPPKVPLHLVHLKSYYEFPDILPASHPDVITEHLVHIFFSNKNIDLARFPMECFSTTTNFAIRGRYNFMKISSNITGKSKSECGVTFYKLECPFVQSVIEDTYIRVNRGPHILVNASYADRKDRDLVYCMRPLHNGHHSWDQIRTFIEVARALDVNLIHAYVNSISADVLELLQKYELEKWIRVDPGYDFKQLETLPGKPFDSSSEYLYQTAAAMDCHAEHRQYTEFITFLDWNDLLLPRSRHTLPMEVAAIFGYNQIAVALQLGKNPAILRNTTKLDSLEVGLRISQYGRRFIYITQPRKIFGFTARGAVFHTLYGNRAEMRGDGVKTLTKITHLNSDYLIGLSIQGTDWDNLVTRQKKPSVVANFTEIFPDDRSVLKNFDLNDFPTSKVRETVNPDFHGCQIRANARLQSIDSRICPQTCPTIVDENTVSTYMEYKLGIQIDRSVFYHVDVVRNMTIVA</sequence>
<keyword evidence="6 8" id="KW-1133">Transmembrane helix</keyword>
<dbReference type="InterPro" id="IPR052012">
    <property type="entry name" value="GTase_92"/>
</dbReference>
<evidence type="ECO:0000256" key="6">
    <source>
        <dbReference type="ARBA" id="ARBA00022989"/>
    </source>
</evidence>
<keyword evidence="5 8" id="KW-0812">Transmembrane</keyword>
<keyword evidence="9" id="KW-1185">Reference proteome</keyword>